<proteinExistence type="predicted"/>
<evidence type="ECO:0000313" key="1">
    <source>
        <dbReference type="EMBL" id="NYH88244.1"/>
    </source>
</evidence>
<accession>A0A852Z5I7</accession>
<dbReference type="RefSeq" id="WP_179786179.1">
    <property type="nucleotide sequence ID" value="NZ_BAAARR010000004.1"/>
</dbReference>
<gene>
    <name evidence="1" type="ORF">F4554_000882</name>
</gene>
<reference evidence="1 2" key="1">
    <citation type="submission" date="2020-07" db="EMBL/GenBank/DDBJ databases">
        <title>Sequencing the genomes of 1000 actinobacteria strains.</title>
        <authorList>
            <person name="Klenk H.-P."/>
        </authorList>
    </citation>
    <scope>NUCLEOTIDE SEQUENCE [LARGE SCALE GENOMIC DNA]</scope>
    <source>
        <strain evidence="1 2">DSM 18448</strain>
    </source>
</reference>
<organism evidence="1 2">
    <name type="scientific">Actinopolymorpha rutila</name>
    <dbReference type="NCBI Taxonomy" id="446787"/>
    <lineage>
        <taxon>Bacteria</taxon>
        <taxon>Bacillati</taxon>
        <taxon>Actinomycetota</taxon>
        <taxon>Actinomycetes</taxon>
        <taxon>Propionibacteriales</taxon>
        <taxon>Actinopolymorphaceae</taxon>
        <taxon>Actinopolymorpha</taxon>
    </lineage>
</organism>
<protein>
    <submittedName>
        <fullName evidence="1">Uncharacterized protein</fullName>
    </submittedName>
</protein>
<keyword evidence="2" id="KW-1185">Reference proteome</keyword>
<sequence length="121" mass="13325">MTETSPDPRDRAIAQFLMTLSTAAAELAAAFTSSPTEQPDFRDRLVGSMQRQVAALLDVNGEEGVSPRTITEMLGRTDDGNVRNTLNRLRELGVAELVPGSSWPQLWRPTALYRKSSHVVQ</sequence>
<dbReference type="EMBL" id="JACBZH010000001">
    <property type="protein sequence ID" value="NYH88244.1"/>
    <property type="molecule type" value="Genomic_DNA"/>
</dbReference>
<name>A0A852Z5I7_9ACTN</name>
<dbReference type="Proteomes" id="UP000579605">
    <property type="component" value="Unassembled WGS sequence"/>
</dbReference>
<evidence type="ECO:0000313" key="2">
    <source>
        <dbReference type="Proteomes" id="UP000579605"/>
    </source>
</evidence>
<comment type="caution">
    <text evidence="1">The sequence shown here is derived from an EMBL/GenBank/DDBJ whole genome shotgun (WGS) entry which is preliminary data.</text>
</comment>
<dbReference type="AlphaFoldDB" id="A0A852Z5I7"/>